<feature type="transmembrane region" description="Helical" evidence="2">
    <location>
        <begin position="81"/>
        <end position="103"/>
    </location>
</feature>
<keyword evidence="2" id="KW-0812">Transmembrane</keyword>
<protein>
    <submittedName>
        <fullName evidence="3">Uncharacterized protein</fullName>
    </submittedName>
</protein>
<dbReference type="EMBL" id="JAIBOA010000001">
    <property type="protein sequence ID" value="MBW8481175.1"/>
    <property type="molecule type" value="Genomic_DNA"/>
</dbReference>
<sequence length="244" mass="25303">MTGIRHVPRSRGVLSGALLVLLGAWGALLPFVGPYFDFGFAPDRTWVYDTDRLQLSVAPGAATALGGLIVLAAASRAFAATGAWLAALGGAWFAVGPQVAVLWDAGGVGAPLGTEEGRRVGEQLAGFTALGVLIVFFAALALGRFAVVGVKDVQIAEAQAEADRARAEEARRDEAGDDREDAEDAPSHATTQPFAPPQGRYGRGAPAARPPAPADPDDQRVAGRTLTDPPAGTDRRDGFSQPPR</sequence>
<reference evidence="3 4" key="1">
    <citation type="submission" date="2021-07" db="EMBL/GenBank/DDBJ databases">
        <title>Actinomadura sp. PM05-2 isolated from lichen.</title>
        <authorList>
            <person name="Somphong A."/>
            <person name="Phongsopitanun W."/>
            <person name="Tanasupawat S."/>
            <person name="Peongsungnone V."/>
        </authorList>
    </citation>
    <scope>NUCLEOTIDE SEQUENCE [LARGE SCALE GENOMIC DNA]</scope>
    <source>
        <strain evidence="3 4">PM05-2</strain>
    </source>
</reference>
<evidence type="ECO:0000313" key="3">
    <source>
        <dbReference type="EMBL" id="MBW8481175.1"/>
    </source>
</evidence>
<feature type="transmembrane region" description="Helical" evidence="2">
    <location>
        <begin position="12"/>
        <end position="33"/>
    </location>
</feature>
<dbReference type="Proteomes" id="UP000774570">
    <property type="component" value="Unassembled WGS sequence"/>
</dbReference>
<evidence type="ECO:0000256" key="2">
    <source>
        <dbReference type="SAM" id="Phobius"/>
    </source>
</evidence>
<evidence type="ECO:0000256" key="1">
    <source>
        <dbReference type="SAM" id="MobiDB-lite"/>
    </source>
</evidence>
<feature type="compositionally biased region" description="Acidic residues" evidence="1">
    <location>
        <begin position="175"/>
        <end position="184"/>
    </location>
</feature>
<keyword evidence="4" id="KW-1185">Reference proteome</keyword>
<feature type="transmembrane region" description="Helical" evidence="2">
    <location>
        <begin position="123"/>
        <end position="142"/>
    </location>
</feature>
<feature type="region of interest" description="Disordered" evidence="1">
    <location>
        <begin position="162"/>
        <end position="244"/>
    </location>
</feature>
<feature type="compositionally biased region" description="Basic and acidic residues" evidence="1">
    <location>
        <begin position="162"/>
        <end position="174"/>
    </location>
</feature>
<keyword evidence="2" id="KW-0472">Membrane</keyword>
<gene>
    <name evidence="3" type="ORF">K1Y72_02255</name>
</gene>
<accession>A0ABS7FLD2</accession>
<organism evidence="3 4">
    <name type="scientific">Actinomadura parmotrematis</name>
    <dbReference type="NCBI Taxonomy" id="2864039"/>
    <lineage>
        <taxon>Bacteria</taxon>
        <taxon>Bacillati</taxon>
        <taxon>Actinomycetota</taxon>
        <taxon>Actinomycetes</taxon>
        <taxon>Streptosporangiales</taxon>
        <taxon>Thermomonosporaceae</taxon>
        <taxon>Actinomadura</taxon>
    </lineage>
</organism>
<dbReference type="RefSeq" id="WP_220162659.1">
    <property type="nucleotide sequence ID" value="NZ_JAIBOA010000001.1"/>
</dbReference>
<feature type="transmembrane region" description="Helical" evidence="2">
    <location>
        <begin position="53"/>
        <end position="74"/>
    </location>
</feature>
<proteinExistence type="predicted"/>
<comment type="caution">
    <text evidence="3">The sequence shown here is derived from an EMBL/GenBank/DDBJ whole genome shotgun (WGS) entry which is preliminary data.</text>
</comment>
<feature type="compositionally biased region" description="Low complexity" evidence="1">
    <location>
        <begin position="197"/>
        <end position="207"/>
    </location>
</feature>
<evidence type="ECO:0000313" key="4">
    <source>
        <dbReference type="Proteomes" id="UP000774570"/>
    </source>
</evidence>
<name>A0ABS7FLD2_9ACTN</name>
<keyword evidence="2" id="KW-1133">Transmembrane helix</keyword>